<dbReference type="PANTHER" id="PTHR38445:SF10">
    <property type="entry name" value="GNTR-FAMILY TRANSCRIPTIONAL REGULATOR"/>
    <property type="match status" value="1"/>
</dbReference>
<dbReference type="CDD" id="cd07377">
    <property type="entry name" value="WHTH_GntR"/>
    <property type="match status" value="1"/>
</dbReference>
<dbReference type="SMART" id="SM00345">
    <property type="entry name" value="HTH_GNTR"/>
    <property type="match status" value="1"/>
</dbReference>
<evidence type="ECO:0000259" key="4">
    <source>
        <dbReference type="PROSITE" id="PS50949"/>
    </source>
</evidence>
<evidence type="ECO:0000313" key="6">
    <source>
        <dbReference type="Proteomes" id="UP000704068"/>
    </source>
</evidence>
<dbReference type="Gene3D" id="1.10.287.100">
    <property type="match status" value="1"/>
</dbReference>
<accession>A0A929RWF6</accession>
<dbReference type="SUPFAM" id="SSF46785">
    <property type="entry name" value="Winged helix' DNA-binding domain"/>
    <property type="match status" value="1"/>
</dbReference>
<organism evidence="5 6">
    <name type="scientific">Alloprevotella tannerae</name>
    <dbReference type="NCBI Taxonomy" id="76122"/>
    <lineage>
        <taxon>Bacteria</taxon>
        <taxon>Pseudomonadati</taxon>
        <taxon>Bacteroidota</taxon>
        <taxon>Bacteroidia</taxon>
        <taxon>Bacteroidales</taxon>
        <taxon>Prevotellaceae</taxon>
        <taxon>Alloprevotella</taxon>
    </lineage>
</organism>
<proteinExistence type="predicted"/>
<dbReference type="InterPro" id="IPR036388">
    <property type="entry name" value="WH-like_DNA-bd_sf"/>
</dbReference>
<name>A0A929RWF6_9BACT</name>
<keyword evidence="1" id="KW-0805">Transcription regulation</keyword>
<dbReference type="PROSITE" id="PS50949">
    <property type="entry name" value="HTH_GNTR"/>
    <property type="match status" value="1"/>
</dbReference>
<sequence>MIFKSGLPIYQQIARRLTDEILAGKYGVDGRVPSVREYSAIVEVNVNTTVKAYDWLAQNGYIYNKRGLGYFVAQNAPALILELRRKKFREEYLPDLARQMKALNLTFDDLKEAFSSLSLD</sequence>
<keyword evidence="3" id="KW-0804">Transcription</keyword>
<comment type="caution">
    <text evidence="5">The sequence shown here is derived from an EMBL/GenBank/DDBJ whole genome shotgun (WGS) entry which is preliminary data.</text>
</comment>
<dbReference type="PANTHER" id="PTHR38445">
    <property type="entry name" value="HTH-TYPE TRANSCRIPTIONAL REPRESSOR YTRA"/>
    <property type="match status" value="1"/>
</dbReference>
<protein>
    <submittedName>
        <fullName evidence="5">GntR family transcriptional regulator</fullName>
    </submittedName>
</protein>
<dbReference type="InterPro" id="IPR036390">
    <property type="entry name" value="WH_DNA-bd_sf"/>
</dbReference>
<dbReference type="RefSeq" id="WP_303763133.1">
    <property type="nucleotide sequence ID" value="NZ_JABZGR010000005.1"/>
</dbReference>
<feature type="domain" description="HTH gntR-type" evidence="4">
    <location>
        <begin position="7"/>
        <end position="75"/>
    </location>
</feature>
<evidence type="ECO:0000256" key="2">
    <source>
        <dbReference type="ARBA" id="ARBA00023125"/>
    </source>
</evidence>
<dbReference type="Pfam" id="PF00392">
    <property type="entry name" value="GntR"/>
    <property type="match status" value="1"/>
</dbReference>
<dbReference type="GO" id="GO:0003677">
    <property type="term" value="F:DNA binding"/>
    <property type="evidence" value="ECO:0007669"/>
    <property type="project" value="UniProtKB-KW"/>
</dbReference>
<gene>
    <name evidence="5" type="ORF">HXK21_02760</name>
</gene>
<keyword evidence="2" id="KW-0238">DNA-binding</keyword>
<evidence type="ECO:0000313" key="5">
    <source>
        <dbReference type="EMBL" id="MBF0969951.1"/>
    </source>
</evidence>
<dbReference type="AlphaFoldDB" id="A0A929RWF6"/>
<dbReference type="GO" id="GO:0003700">
    <property type="term" value="F:DNA-binding transcription factor activity"/>
    <property type="evidence" value="ECO:0007669"/>
    <property type="project" value="InterPro"/>
</dbReference>
<evidence type="ECO:0000256" key="1">
    <source>
        <dbReference type="ARBA" id="ARBA00023015"/>
    </source>
</evidence>
<dbReference type="Gene3D" id="1.10.10.10">
    <property type="entry name" value="Winged helix-like DNA-binding domain superfamily/Winged helix DNA-binding domain"/>
    <property type="match status" value="1"/>
</dbReference>
<dbReference type="Proteomes" id="UP000704068">
    <property type="component" value="Unassembled WGS sequence"/>
</dbReference>
<dbReference type="InterPro" id="IPR000524">
    <property type="entry name" value="Tscrpt_reg_HTH_GntR"/>
</dbReference>
<evidence type="ECO:0000256" key="3">
    <source>
        <dbReference type="ARBA" id="ARBA00023163"/>
    </source>
</evidence>
<reference evidence="5" key="1">
    <citation type="submission" date="2020-04" db="EMBL/GenBank/DDBJ databases">
        <title>Deep metagenomics examines the oral microbiome during advanced dental caries in children, revealing novel taxa and co-occurrences with host molecules.</title>
        <authorList>
            <person name="Baker J.L."/>
            <person name="Morton J.T."/>
            <person name="Dinis M."/>
            <person name="Alvarez R."/>
            <person name="Tran N.C."/>
            <person name="Knight R."/>
            <person name="Edlund A."/>
        </authorList>
    </citation>
    <scope>NUCLEOTIDE SEQUENCE</scope>
    <source>
        <strain evidence="5">JCVI_34_bin.1</strain>
    </source>
</reference>
<dbReference type="EMBL" id="JABZGR010000005">
    <property type="protein sequence ID" value="MBF0969951.1"/>
    <property type="molecule type" value="Genomic_DNA"/>
</dbReference>